<dbReference type="RefSeq" id="WP_358351425.1">
    <property type="nucleotide sequence ID" value="NZ_JBEZFP010000016.1"/>
</dbReference>
<keyword evidence="1" id="KW-1133">Transmembrane helix</keyword>
<organism evidence="2 3">
    <name type="scientific">Streptodolium elevatio</name>
    <dbReference type="NCBI Taxonomy" id="3157996"/>
    <lineage>
        <taxon>Bacteria</taxon>
        <taxon>Bacillati</taxon>
        <taxon>Actinomycetota</taxon>
        <taxon>Actinomycetes</taxon>
        <taxon>Kitasatosporales</taxon>
        <taxon>Streptomycetaceae</taxon>
        <taxon>Streptodolium</taxon>
    </lineage>
</organism>
<comment type="caution">
    <text evidence="2">The sequence shown here is derived from an EMBL/GenBank/DDBJ whole genome shotgun (WGS) entry which is preliminary data.</text>
</comment>
<dbReference type="EMBL" id="JBEZFP010000016">
    <property type="protein sequence ID" value="MEU8133627.1"/>
    <property type="molecule type" value="Genomic_DNA"/>
</dbReference>
<dbReference type="InterPro" id="IPR049978">
    <property type="entry name" value="SCO6880-like"/>
</dbReference>
<dbReference type="Proteomes" id="UP001551482">
    <property type="component" value="Unassembled WGS sequence"/>
</dbReference>
<feature type="transmembrane region" description="Helical" evidence="1">
    <location>
        <begin position="26"/>
        <end position="46"/>
    </location>
</feature>
<keyword evidence="1" id="KW-0812">Transmembrane</keyword>
<dbReference type="NCBIfam" id="NF042935">
    <property type="entry name" value="SCO6880_fam"/>
    <property type="match status" value="1"/>
</dbReference>
<protein>
    <submittedName>
        <fullName evidence="2">SCO6880 family protein</fullName>
    </submittedName>
</protein>
<keyword evidence="1" id="KW-0472">Membrane</keyword>
<proteinExistence type="predicted"/>
<reference evidence="2 3" key="1">
    <citation type="submission" date="2024-06" db="EMBL/GenBank/DDBJ databases">
        <title>The Natural Products Discovery Center: Release of the First 8490 Sequenced Strains for Exploring Actinobacteria Biosynthetic Diversity.</title>
        <authorList>
            <person name="Kalkreuter E."/>
            <person name="Kautsar S.A."/>
            <person name="Yang D."/>
            <person name="Bader C.D."/>
            <person name="Teijaro C.N."/>
            <person name="Fluegel L."/>
            <person name="Davis C.M."/>
            <person name="Simpson J.R."/>
            <person name="Lauterbach L."/>
            <person name="Steele A.D."/>
            <person name="Gui C."/>
            <person name="Meng S."/>
            <person name="Li G."/>
            <person name="Viehrig K."/>
            <person name="Ye F."/>
            <person name="Su P."/>
            <person name="Kiefer A.F."/>
            <person name="Nichols A."/>
            <person name="Cepeda A.J."/>
            <person name="Yan W."/>
            <person name="Fan B."/>
            <person name="Jiang Y."/>
            <person name="Adhikari A."/>
            <person name="Zheng C.-J."/>
            <person name="Schuster L."/>
            <person name="Cowan T.M."/>
            <person name="Smanski M.J."/>
            <person name="Chevrette M.G."/>
            <person name="De Carvalho L.P.S."/>
            <person name="Shen B."/>
        </authorList>
    </citation>
    <scope>NUCLEOTIDE SEQUENCE [LARGE SCALE GENOMIC DNA]</scope>
    <source>
        <strain evidence="2 3">NPDC048946</strain>
    </source>
</reference>
<sequence>MDSTPTTEPLGPRTYGNWRKPLSPGIGGIGAAGTLLLFTGMLLFIIVMFVSMVMAVGVAVVFGIALLPLVFRDKHGRNGLQRITARVAWIRGKLAGKHLFRSGPLSEIPSGTCELPGVGAASSVYASTDAHGRPFALVSFPGVGHHTVVLSCEADGASLVDGDQIDTWVGYWGQWLGQLGHEPGLVGASVTIEAAPDSGERLRREVTDNLAADAPTVAIDVLREVVRSYPKGSARLSTWVALTYSGVSRISGARMSVDEVAAGIGSRLPGLCDALQMTGAGPAQPMTSRELAEAVRVAYDPRAAATLERSHGEGEEIPWSETGPMSAVEAWDHYRHDSGWSVTWSMSEAPRGGVFSSILLRLVLPHADILRKRVTLVYRPHDPGTAARLVERDRKDALFKAKQAKIPNARDSVAVRAAEQAAHEEATGAGVVRFGMFVTATVDSAEALKLAASTVDSLASSSRVLLRRVFGAQATAFAATLPLGLVLPSHLHVPQKLRESI</sequence>
<evidence type="ECO:0000256" key="1">
    <source>
        <dbReference type="SAM" id="Phobius"/>
    </source>
</evidence>
<name>A0ABV3DEG3_9ACTN</name>
<evidence type="ECO:0000313" key="3">
    <source>
        <dbReference type="Proteomes" id="UP001551482"/>
    </source>
</evidence>
<evidence type="ECO:0000313" key="2">
    <source>
        <dbReference type="EMBL" id="MEU8133627.1"/>
    </source>
</evidence>
<accession>A0ABV3DEG3</accession>
<gene>
    <name evidence="2" type="ORF">AB0C36_08980</name>
</gene>
<feature type="transmembrane region" description="Helical" evidence="1">
    <location>
        <begin position="52"/>
        <end position="71"/>
    </location>
</feature>
<keyword evidence="3" id="KW-1185">Reference proteome</keyword>